<feature type="compositionally biased region" description="Low complexity" evidence="1">
    <location>
        <begin position="76"/>
        <end position="85"/>
    </location>
</feature>
<name>Q0TZ53_PHANO</name>
<evidence type="ECO:0000256" key="1">
    <source>
        <dbReference type="SAM" id="MobiDB-lite"/>
    </source>
</evidence>
<dbReference type="Proteomes" id="UP000001055">
    <property type="component" value="Unassembled WGS sequence"/>
</dbReference>
<dbReference type="InParanoid" id="Q0TZ53"/>
<dbReference type="KEGG" id="pno:SNOG_15177"/>
<sequence length="132" mass="14143">MYLCLQNTVFLPSFLSSSPRHYPSNASSRTIKRVIPSSHVLPSHHPLSRHTSHRRSFPFTTPTPPLHQSLSTQTKTTPAAPANTPTNPIFSIPPAAAAAVLLVAPAPVAVELVLPLAALSVKTNVEFLLTPV</sequence>
<dbReference type="EMBL" id="CH445360">
    <property type="protein sequence ID" value="EAT77402.1"/>
    <property type="molecule type" value="Genomic_DNA"/>
</dbReference>
<gene>
    <name evidence="2" type="ORF">SNOG_15177</name>
</gene>
<feature type="region of interest" description="Disordered" evidence="1">
    <location>
        <begin position="40"/>
        <end position="85"/>
    </location>
</feature>
<dbReference type="HOGENOM" id="CLU_1917800_0_0_1"/>
<feature type="compositionally biased region" description="Polar residues" evidence="1">
    <location>
        <begin position="66"/>
        <end position="75"/>
    </location>
</feature>
<dbReference type="AlphaFoldDB" id="Q0TZ53"/>
<reference evidence="3" key="1">
    <citation type="journal article" date="2007" name="Plant Cell">
        <title>Dothideomycete-plant interactions illuminated by genome sequencing and EST analysis of the wheat pathogen Stagonospora nodorum.</title>
        <authorList>
            <person name="Hane J.K."/>
            <person name="Lowe R.G."/>
            <person name="Solomon P.S."/>
            <person name="Tan K.C."/>
            <person name="Schoch C.L."/>
            <person name="Spatafora J.W."/>
            <person name="Crous P.W."/>
            <person name="Kodira C."/>
            <person name="Birren B.W."/>
            <person name="Galagan J.E."/>
            <person name="Torriani S.F."/>
            <person name="McDonald B.A."/>
            <person name="Oliver R.P."/>
        </authorList>
    </citation>
    <scope>NUCLEOTIDE SEQUENCE [LARGE SCALE GENOMIC DNA]</scope>
    <source>
        <strain evidence="3">SN15 / ATCC MYA-4574 / FGSC 10173</strain>
    </source>
</reference>
<proteinExistence type="predicted"/>
<evidence type="ECO:0000313" key="2">
    <source>
        <dbReference type="EMBL" id="EAT77402.1"/>
    </source>
</evidence>
<dbReference type="GeneID" id="5982266"/>
<accession>Q0TZ53</accession>
<feature type="compositionally biased region" description="Basic residues" evidence="1">
    <location>
        <begin position="46"/>
        <end position="56"/>
    </location>
</feature>
<protein>
    <submittedName>
        <fullName evidence="2">Uncharacterized protein</fullName>
    </submittedName>
</protein>
<evidence type="ECO:0000313" key="3">
    <source>
        <dbReference type="Proteomes" id="UP000001055"/>
    </source>
</evidence>
<dbReference type="RefSeq" id="XP_001805338.1">
    <property type="nucleotide sequence ID" value="XM_001805286.1"/>
</dbReference>
<organism evidence="2 3">
    <name type="scientific">Phaeosphaeria nodorum (strain SN15 / ATCC MYA-4574 / FGSC 10173)</name>
    <name type="common">Glume blotch fungus</name>
    <name type="synonym">Parastagonospora nodorum</name>
    <dbReference type="NCBI Taxonomy" id="321614"/>
    <lineage>
        <taxon>Eukaryota</taxon>
        <taxon>Fungi</taxon>
        <taxon>Dikarya</taxon>
        <taxon>Ascomycota</taxon>
        <taxon>Pezizomycotina</taxon>
        <taxon>Dothideomycetes</taxon>
        <taxon>Pleosporomycetidae</taxon>
        <taxon>Pleosporales</taxon>
        <taxon>Pleosporineae</taxon>
        <taxon>Phaeosphaeriaceae</taxon>
        <taxon>Parastagonospora</taxon>
    </lineage>
</organism>